<feature type="compositionally biased region" description="Basic residues" evidence="1">
    <location>
        <begin position="17"/>
        <end position="26"/>
    </location>
</feature>
<feature type="region of interest" description="Disordered" evidence="1">
    <location>
        <begin position="130"/>
        <end position="208"/>
    </location>
</feature>
<sequence>MSSSRTKKTVDFDRGTKPSRSHHHRSSRDSGVGSSSASDRASLGTAPDSPFTYQQRDEQRQILGAVQEALDAANEKIRQLEAANANLNTALKESNQENRLLKREKAELHNKLDNANDELDDQAKVIEKLAREVSPKRSEKTSSTSTRSSPPRSSHRDEKRSSGRRSSSTGGRRSSWREMPVPLYDSHSPTTHTTPNPFAPRGPPLPAATYRAPGPVAYATNQLSYAPGPTFGHQNSPVRGHYHQDDGRYHLSPV</sequence>
<dbReference type="RefSeq" id="XP_024731503.1">
    <property type="nucleotide sequence ID" value="XM_024883731.1"/>
</dbReference>
<dbReference type="Proteomes" id="UP000235371">
    <property type="component" value="Unassembled WGS sequence"/>
</dbReference>
<dbReference type="AlphaFoldDB" id="A0A2J6SV06"/>
<dbReference type="OrthoDB" id="3563064at2759"/>
<feature type="region of interest" description="Disordered" evidence="1">
    <location>
        <begin position="1"/>
        <end position="58"/>
    </location>
</feature>
<gene>
    <name evidence="2" type="ORF">K444DRAFT_634315</name>
</gene>
<feature type="compositionally biased region" description="Low complexity" evidence="1">
    <location>
        <begin position="29"/>
        <end position="42"/>
    </location>
</feature>
<feature type="compositionally biased region" description="Low complexity" evidence="1">
    <location>
        <begin position="186"/>
        <end position="195"/>
    </location>
</feature>
<proteinExistence type="predicted"/>
<dbReference type="GeneID" id="36591808"/>
<reference evidence="2 3" key="1">
    <citation type="submission" date="2016-04" db="EMBL/GenBank/DDBJ databases">
        <title>A degradative enzymes factory behind the ericoid mycorrhizal symbiosis.</title>
        <authorList>
            <consortium name="DOE Joint Genome Institute"/>
            <person name="Martino E."/>
            <person name="Morin E."/>
            <person name="Grelet G."/>
            <person name="Kuo A."/>
            <person name="Kohler A."/>
            <person name="Daghino S."/>
            <person name="Barry K."/>
            <person name="Choi C."/>
            <person name="Cichocki N."/>
            <person name="Clum A."/>
            <person name="Copeland A."/>
            <person name="Hainaut M."/>
            <person name="Haridas S."/>
            <person name="Labutti K."/>
            <person name="Lindquist E."/>
            <person name="Lipzen A."/>
            <person name="Khouja H.-R."/>
            <person name="Murat C."/>
            <person name="Ohm R."/>
            <person name="Olson A."/>
            <person name="Spatafora J."/>
            <person name="Veneault-Fourrey C."/>
            <person name="Henrissat B."/>
            <person name="Grigoriev I."/>
            <person name="Martin F."/>
            <person name="Perotto S."/>
        </authorList>
    </citation>
    <scope>NUCLEOTIDE SEQUENCE [LARGE SCALE GENOMIC DNA]</scope>
    <source>
        <strain evidence="2 3">E</strain>
    </source>
</reference>
<dbReference type="InParanoid" id="A0A2J6SV06"/>
<protein>
    <submittedName>
        <fullName evidence="2">Uncharacterized protein</fullName>
    </submittedName>
</protein>
<evidence type="ECO:0000313" key="3">
    <source>
        <dbReference type="Proteomes" id="UP000235371"/>
    </source>
</evidence>
<organism evidence="2 3">
    <name type="scientific">Hyaloscypha bicolor E</name>
    <dbReference type="NCBI Taxonomy" id="1095630"/>
    <lineage>
        <taxon>Eukaryota</taxon>
        <taxon>Fungi</taxon>
        <taxon>Dikarya</taxon>
        <taxon>Ascomycota</taxon>
        <taxon>Pezizomycotina</taxon>
        <taxon>Leotiomycetes</taxon>
        <taxon>Helotiales</taxon>
        <taxon>Hyaloscyphaceae</taxon>
        <taxon>Hyaloscypha</taxon>
        <taxon>Hyaloscypha bicolor</taxon>
    </lineage>
</organism>
<evidence type="ECO:0000256" key="1">
    <source>
        <dbReference type="SAM" id="MobiDB-lite"/>
    </source>
</evidence>
<feature type="compositionally biased region" description="Low complexity" evidence="1">
    <location>
        <begin position="141"/>
        <end position="152"/>
    </location>
</feature>
<feature type="compositionally biased region" description="Pro residues" evidence="1">
    <location>
        <begin position="197"/>
        <end position="206"/>
    </location>
</feature>
<keyword evidence="3" id="KW-1185">Reference proteome</keyword>
<feature type="region of interest" description="Disordered" evidence="1">
    <location>
        <begin position="227"/>
        <end position="254"/>
    </location>
</feature>
<feature type="compositionally biased region" description="Basic and acidic residues" evidence="1">
    <location>
        <begin position="242"/>
        <end position="254"/>
    </location>
</feature>
<name>A0A2J6SV06_9HELO</name>
<dbReference type="STRING" id="1095630.A0A2J6SV06"/>
<accession>A0A2J6SV06</accession>
<evidence type="ECO:0000313" key="2">
    <source>
        <dbReference type="EMBL" id="PMD54599.1"/>
    </source>
</evidence>
<feature type="compositionally biased region" description="Basic and acidic residues" evidence="1">
    <location>
        <begin position="130"/>
        <end position="140"/>
    </location>
</feature>
<dbReference type="EMBL" id="KZ613859">
    <property type="protein sequence ID" value="PMD54599.1"/>
    <property type="molecule type" value="Genomic_DNA"/>
</dbReference>
<feature type="compositionally biased region" description="Low complexity" evidence="1">
    <location>
        <begin position="164"/>
        <end position="173"/>
    </location>
</feature>